<proteinExistence type="predicted"/>
<dbReference type="EMBL" id="JABBWM010000164">
    <property type="protein sequence ID" value="KAG2085639.1"/>
    <property type="molecule type" value="Genomic_DNA"/>
</dbReference>
<gene>
    <name evidence="2" type="ORF">F5147DRAFT_588873</name>
</gene>
<dbReference type="Pfam" id="PF01926">
    <property type="entry name" value="MMR_HSR1"/>
    <property type="match status" value="1"/>
</dbReference>
<accession>A0A9P7JLC8</accession>
<dbReference type="Gene3D" id="3.40.50.300">
    <property type="entry name" value="P-loop containing nucleotide triphosphate hydrolases"/>
    <property type="match status" value="1"/>
</dbReference>
<sequence>MATIDAQDLKQRIGRFRVLIMGRANAGKTTILQKVCNTTDQPEIYDTKGNKIDTAIVESSIKRGNHDIMNEMVFRSNPIFVFHDSCGFEAGSEEEFESMKKFISERAHATKLEERIHAIWYCIPMDDPCRTFQRSEEKFFLECDTGRVPVVMIFTKFEALRPFACGEIKNKLKGVSGEEHSKRIAEHVEELFTKTGIWDRLRNPENRARPKSYVRLQSKCFRSISPMSKLTLATVLDMNKQNTNCDALLESTTLALDDEELQLCLVSTQQLNMELCIKCAIT</sequence>
<evidence type="ECO:0000313" key="3">
    <source>
        <dbReference type="Proteomes" id="UP000823399"/>
    </source>
</evidence>
<protein>
    <submittedName>
        <fullName evidence="2">GTP-binding protein</fullName>
    </submittedName>
</protein>
<evidence type="ECO:0000313" key="2">
    <source>
        <dbReference type="EMBL" id="KAG2085639.1"/>
    </source>
</evidence>
<dbReference type="GeneID" id="64694382"/>
<comment type="caution">
    <text evidence="2">The sequence shown here is derived from an EMBL/GenBank/DDBJ whole genome shotgun (WGS) entry which is preliminary data.</text>
</comment>
<dbReference type="InterPro" id="IPR006073">
    <property type="entry name" value="GTP-bd"/>
</dbReference>
<dbReference type="AlphaFoldDB" id="A0A9P7JLC8"/>
<dbReference type="OrthoDB" id="59699at2759"/>
<organism evidence="2 3">
    <name type="scientific">Suillus discolor</name>
    <dbReference type="NCBI Taxonomy" id="1912936"/>
    <lineage>
        <taxon>Eukaryota</taxon>
        <taxon>Fungi</taxon>
        <taxon>Dikarya</taxon>
        <taxon>Basidiomycota</taxon>
        <taxon>Agaricomycotina</taxon>
        <taxon>Agaricomycetes</taxon>
        <taxon>Agaricomycetidae</taxon>
        <taxon>Boletales</taxon>
        <taxon>Suillineae</taxon>
        <taxon>Suillaceae</taxon>
        <taxon>Suillus</taxon>
    </lineage>
</organism>
<reference evidence="2" key="1">
    <citation type="journal article" date="2020" name="New Phytol.">
        <title>Comparative genomics reveals dynamic genome evolution in host specialist ectomycorrhizal fungi.</title>
        <authorList>
            <person name="Lofgren L.A."/>
            <person name="Nguyen N.H."/>
            <person name="Vilgalys R."/>
            <person name="Ruytinx J."/>
            <person name="Liao H.L."/>
            <person name="Branco S."/>
            <person name="Kuo A."/>
            <person name="LaButti K."/>
            <person name="Lipzen A."/>
            <person name="Andreopoulos W."/>
            <person name="Pangilinan J."/>
            <person name="Riley R."/>
            <person name="Hundley H."/>
            <person name="Na H."/>
            <person name="Barry K."/>
            <person name="Grigoriev I.V."/>
            <person name="Stajich J.E."/>
            <person name="Kennedy P.G."/>
        </authorList>
    </citation>
    <scope>NUCLEOTIDE SEQUENCE</scope>
    <source>
        <strain evidence="2">FC423</strain>
    </source>
</reference>
<dbReference type="RefSeq" id="XP_041284712.1">
    <property type="nucleotide sequence ID" value="XM_041432123.1"/>
</dbReference>
<feature type="domain" description="G" evidence="1">
    <location>
        <begin position="17"/>
        <end position="112"/>
    </location>
</feature>
<dbReference type="Proteomes" id="UP000823399">
    <property type="component" value="Unassembled WGS sequence"/>
</dbReference>
<dbReference type="SUPFAM" id="SSF52540">
    <property type="entry name" value="P-loop containing nucleoside triphosphate hydrolases"/>
    <property type="match status" value="1"/>
</dbReference>
<dbReference type="InterPro" id="IPR027417">
    <property type="entry name" value="P-loop_NTPase"/>
</dbReference>
<evidence type="ECO:0000259" key="1">
    <source>
        <dbReference type="Pfam" id="PF01926"/>
    </source>
</evidence>
<dbReference type="GO" id="GO:0005525">
    <property type="term" value="F:GTP binding"/>
    <property type="evidence" value="ECO:0007669"/>
    <property type="project" value="InterPro"/>
</dbReference>
<keyword evidence="3" id="KW-1185">Reference proteome</keyword>
<name>A0A9P7JLC8_9AGAM</name>